<reference evidence="1 4" key="2">
    <citation type="submission" date="2021-01" db="EMBL/GenBank/DDBJ databases">
        <title>Whole genome shotgun sequence of Actinoplanes lobatus NBRC 12513.</title>
        <authorList>
            <person name="Komaki H."/>
            <person name="Tamura T."/>
        </authorList>
    </citation>
    <scope>NUCLEOTIDE SEQUENCE [LARGE SCALE GENOMIC DNA]</scope>
    <source>
        <strain evidence="1 4">NBRC 12513</strain>
    </source>
</reference>
<dbReference type="EMBL" id="BOMP01000194">
    <property type="protein sequence ID" value="GIE46232.1"/>
    <property type="molecule type" value="Genomic_DNA"/>
</dbReference>
<sequence length="120" mass="13957">MDFSDLPEPMRNRIAERSARPPLDKVRDMLHTYLEDAEDLDAVRRELRDTTNFSSFYLHQYLVAFETILSEPQPPGTLLRLVAWDANWGMGENATDEASAVFLREIAEMIRDAIRESDRR</sequence>
<dbReference type="AlphaFoldDB" id="A0A7W7HLC7"/>
<comment type="caution">
    <text evidence="2">The sequence shown here is derived from an EMBL/GenBank/DDBJ whole genome shotgun (WGS) entry which is preliminary data.</text>
</comment>
<dbReference type="Proteomes" id="UP000590511">
    <property type="component" value="Unassembled WGS sequence"/>
</dbReference>
<proteinExistence type="predicted"/>
<reference evidence="2 3" key="1">
    <citation type="submission" date="2020-08" db="EMBL/GenBank/DDBJ databases">
        <title>Sequencing the genomes of 1000 actinobacteria strains.</title>
        <authorList>
            <person name="Klenk H.-P."/>
        </authorList>
    </citation>
    <scope>NUCLEOTIDE SEQUENCE [LARGE SCALE GENOMIC DNA]</scope>
    <source>
        <strain evidence="2 3">DSM 43150</strain>
    </source>
</reference>
<name>A0A7W7HLC7_9ACTN</name>
<accession>A0A7W7HLC7</accession>
<keyword evidence="4" id="KW-1185">Reference proteome</keyword>
<evidence type="ECO:0000313" key="2">
    <source>
        <dbReference type="EMBL" id="MBB4752667.1"/>
    </source>
</evidence>
<evidence type="ECO:0000313" key="4">
    <source>
        <dbReference type="Proteomes" id="UP000631312"/>
    </source>
</evidence>
<dbReference type="EMBL" id="JACHNC010000001">
    <property type="protein sequence ID" value="MBB4752667.1"/>
    <property type="molecule type" value="Genomic_DNA"/>
</dbReference>
<organism evidence="2 3">
    <name type="scientific">Actinoplanes lobatus</name>
    <dbReference type="NCBI Taxonomy" id="113568"/>
    <lineage>
        <taxon>Bacteria</taxon>
        <taxon>Bacillati</taxon>
        <taxon>Actinomycetota</taxon>
        <taxon>Actinomycetes</taxon>
        <taxon>Micromonosporales</taxon>
        <taxon>Micromonosporaceae</taxon>
        <taxon>Actinoplanes</taxon>
    </lineage>
</organism>
<dbReference type="RefSeq" id="WP_188124469.1">
    <property type="nucleotide sequence ID" value="NZ_BOMP01000194.1"/>
</dbReference>
<protein>
    <submittedName>
        <fullName evidence="2">Uncharacterized protein</fullName>
    </submittedName>
</protein>
<dbReference type="Proteomes" id="UP000631312">
    <property type="component" value="Unassembled WGS sequence"/>
</dbReference>
<evidence type="ECO:0000313" key="3">
    <source>
        <dbReference type="Proteomes" id="UP000590511"/>
    </source>
</evidence>
<gene>
    <name evidence="1" type="ORF">Alo02nite_91300</name>
    <name evidence="2" type="ORF">BJ964_006828</name>
</gene>
<evidence type="ECO:0000313" key="1">
    <source>
        <dbReference type="EMBL" id="GIE46232.1"/>
    </source>
</evidence>